<keyword evidence="5" id="KW-0456">Lyase</keyword>
<name>X0XDA5_9ZZZZ</name>
<dbReference type="UniPathway" id="UPA00109">
    <property type="reaction ID" value="UER00183"/>
</dbReference>
<evidence type="ECO:0000256" key="4">
    <source>
        <dbReference type="ARBA" id="ARBA00023152"/>
    </source>
</evidence>
<dbReference type="SUPFAM" id="SSF51569">
    <property type="entry name" value="Aldolase"/>
    <property type="match status" value="1"/>
</dbReference>
<dbReference type="Pfam" id="PF00274">
    <property type="entry name" value="Glycolytic"/>
    <property type="match status" value="1"/>
</dbReference>
<comment type="pathway">
    <text evidence="1">Carbohydrate degradation; glycolysis; D-glyceraldehyde 3-phosphate and glycerone phosphate from D-glucose: step 4/4.</text>
</comment>
<dbReference type="PROSITE" id="PS00158">
    <property type="entry name" value="ALDOLASE_CLASS_I"/>
    <property type="match status" value="1"/>
</dbReference>
<comment type="caution">
    <text evidence="6">The sequence shown here is derived from an EMBL/GenBank/DDBJ whole genome shotgun (WGS) entry which is preliminary data.</text>
</comment>
<reference evidence="6" key="1">
    <citation type="journal article" date="2014" name="Front. Microbiol.">
        <title>High frequency of phylogenetically diverse reductive dehalogenase-homologous genes in deep subseafloor sedimentary metagenomes.</title>
        <authorList>
            <person name="Kawai M."/>
            <person name="Futagami T."/>
            <person name="Toyoda A."/>
            <person name="Takaki Y."/>
            <person name="Nishi S."/>
            <person name="Hori S."/>
            <person name="Arai W."/>
            <person name="Tsubouchi T."/>
            <person name="Morono Y."/>
            <person name="Uchiyama I."/>
            <person name="Ito T."/>
            <person name="Fujiyama A."/>
            <person name="Inagaki F."/>
            <person name="Takami H."/>
        </authorList>
    </citation>
    <scope>NUCLEOTIDE SEQUENCE</scope>
    <source>
        <strain evidence="6">Expedition CK06-06</strain>
    </source>
</reference>
<dbReference type="PANTHER" id="PTHR11627">
    <property type="entry name" value="FRUCTOSE-BISPHOSPHATE ALDOLASE"/>
    <property type="match status" value="1"/>
</dbReference>
<evidence type="ECO:0000256" key="5">
    <source>
        <dbReference type="ARBA" id="ARBA00023239"/>
    </source>
</evidence>
<dbReference type="EMBL" id="BARS01033175">
    <property type="protein sequence ID" value="GAG22936.1"/>
    <property type="molecule type" value="Genomic_DNA"/>
</dbReference>
<feature type="non-terminal residue" evidence="6">
    <location>
        <position position="260"/>
    </location>
</feature>
<dbReference type="EC" id="4.1.2.13" evidence="3"/>
<dbReference type="InterPro" id="IPR013785">
    <property type="entry name" value="Aldolase_TIM"/>
</dbReference>
<evidence type="ECO:0000256" key="1">
    <source>
        <dbReference type="ARBA" id="ARBA00004714"/>
    </source>
</evidence>
<keyword evidence="4" id="KW-0324">Glycolysis</keyword>
<sequence length="260" mass="27730">EQNRRDYRGMLLSTPGLGDHISGAILFDETLRQSGADGTSFVQLMEAAGILPGIKVDTGAHSLAGHPGEKVTEGLDGLRGRLEEYYSIGARFAKWRAVITIGDDIPSSACIDANTHALARYATLCQEAGLVPIVEPEVLMDGSHGLDECYAVSEETLRCLFDQLYEQNVLLEGAILKASMVISGADADNRAGVREVADATVQCLLNSVPAALSGVVFLSGGQSDEEATAHLDAMNRIGVLPWPLSFSYGRALQAPSLKIW</sequence>
<proteinExistence type="inferred from homology"/>
<evidence type="ECO:0000256" key="2">
    <source>
        <dbReference type="ARBA" id="ARBA00010387"/>
    </source>
</evidence>
<evidence type="ECO:0000313" key="6">
    <source>
        <dbReference type="EMBL" id="GAG22936.1"/>
    </source>
</evidence>
<dbReference type="GO" id="GO:0006096">
    <property type="term" value="P:glycolytic process"/>
    <property type="evidence" value="ECO:0007669"/>
    <property type="project" value="UniProtKB-UniPathway"/>
</dbReference>
<comment type="similarity">
    <text evidence="2">Belongs to the class I fructose-bisphosphate aldolase family.</text>
</comment>
<protein>
    <recommendedName>
        <fullName evidence="3">fructose-bisphosphate aldolase</fullName>
        <ecNumber evidence="3">4.1.2.13</ecNumber>
    </recommendedName>
</protein>
<dbReference type="Gene3D" id="3.20.20.70">
    <property type="entry name" value="Aldolase class I"/>
    <property type="match status" value="1"/>
</dbReference>
<dbReference type="GO" id="GO:0004332">
    <property type="term" value="F:fructose-bisphosphate aldolase activity"/>
    <property type="evidence" value="ECO:0007669"/>
    <property type="project" value="UniProtKB-EC"/>
</dbReference>
<gene>
    <name evidence="6" type="ORF">S01H1_51413</name>
</gene>
<organism evidence="6">
    <name type="scientific">marine sediment metagenome</name>
    <dbReference type="NCBI Taxonomy" id="412755"/>
    <lineage>
        <taxon>unclassified sequences</taxon>
        <taxon>metagenomes</taxon>
        <taxon>ecological metagenomes</taxon>
    </lineage>
</organism>
<feature type="non-terminal residue" evidence="6">
    <location>
        <position position="1"/>
    </location>
</feature>
<accession>X0XDA5</accession>
<dbReference type="AlphaFoldDB" id="X0XDA5"/>
<dbReference type="NCBIfam" id="NF033379">
    <property type="entry name" value="FrucBisAld_I"/>
    <property type="match status" value="1"/>
</dbReference>
<dbReference type="InterPro" id="IPR029768">
    <property type="entry name" value="Aldolase_I_AS"/>
</dbReference>
<evidence type="ECO:0000256" key="3">
    <source>
        <dbReference type="ARBA" id="ARBA00013068"/>
    </source>
</evidence>
<dbReference type="InterPro" id="IPR000741">
    <property type="entry name" value="FBA_I"/>
</dbReference>